<proteinExistence type="predicted"/>
<dbReference type="EMBL" id="CAJVQC010115813">
    <property type="protein sequence ID" value="CAG8836821.1"/>
    <property type="molecule type" value="Genomic_DNA"/>
</dbReference>
<feature type="non-terminal residue" evidence="1">
    <location>
        <position position="1"/>
    </location>
</feature>
<evidence type="ECO:0000313" key="2">
    <source>
        <dbReference type="Proteomes" id="UP000789920"/>
    </source>
</evidence>
<protein>
    <submittedName>
        <fullName evidence="1">14316_t:CDS:1</fullName>
    </submittedName>
</protein>
<dbReference type="Proteomes" id="UP000789920">
    <property type="component" value="Unassembled WGS sequence"/>
</dbReference>
<evidence type="ECO:0000313" key="1">
    <source>
        <dbReference type="EMBL" id="CAG8836821.1"/>
    </source>
</evidence>
<accession>A0ACA9SFN7</accession>
<organism evidence="1 2">
    <name type="scientific">Racocetra persica</name>
    <dbReference type="NCBI Taxonomy" id="160502"/>
    <lineage>
        <taxon>Eukaryota</taxon>
        <taxon>Fungi</taxon>
        <taxon>Fungi incertae sedis</taxon>
        <taxon>Mucoromycota</taxon>
        <taxon>Glomeromycotina</taxon>
        <taxon>Glomeromycetes</taxon>
        <taxon>Diversisporales</taxon>
        <taxon>Gigasporaceae</taxon>
        <taxon>Racocetra</taxon>
    </lineage>
</organism>
<sequence>HPNGCKVHQNSPIRYPCKEYGCVKFTFSGYSYCDPHALKHRRKEYRQQKKLEKIAQNG</sequence>
<comment type="caution">
    <text evidence="1">The sequence shown here is derived from an EMBL/GenBank/DDBJ whole genome shotgun (WGS) entry which is preliminary data.</text>
</comment>
<reference evidence="1" key="1">
    <citation type="submission" date="2021-06" db="EMBL/GenBank/DDBJ databases">
        <authorList>
            <person name="Kallberg Y."/>
            <person name="Tangrot J."/>
            <person name="Rosling A."/>
        </authorList>
    </citation>
    <scope>NUCLEOTIDE SEQUENCE</scope>
    <source>
        <strain evidence="1">MA461A</strain>
    </source>
</reference>
<feature type="non-terminal residue" evidence="1">
    <location>
        <position position="58"/>
    </location>
</feature>
<gene>
    <name evidence="1" type="ORF">RPERSI_LOCUS30067</name>
</gene>
<keyword evidence="2" id="KW-1185">Reference proteome</keyword>
<name>A0ACA9SFN7_9GLOM</name>